<dbReference type="GO" id="GO:0031297">
    <property type="term" value="P:replication fork processing"/>
    <property type="evidence" value="ECO:0007669"/>
    <property type="project" value="InterPro"/>
</dbReference>
<feature type="region of interest" description="Disordered" evidence="1">
    <location>
        <begin position="833"/>
        <end position="865"/>
    </location>
</feature>
<feature type="region of interest" description="Disordered" evidence="1">
    <location>
        <begin position="1665"/>
        <end position="1684"/>
    </location>
</feature>
<feature type="compositionally biased region" description="Polar residues" evidence="1">
    <location>
        <begin position="130"/>
        <end position="146"/>
    </location>
</feature>
<comment type="caution">
    <text evidence="2">The sequence shown here is derived from an EMBL/GenBank/DDBJ whole genome shotgun (WGS) entry which is preliminary data.</text>
</comment>
<feature type="compositionally biased region" description="Basic and acidic residues" evidence="1">
    <location>
        <begin position="25"/>
        <end position="60"/>
    </location>
</feature>
<sequence length="2269" mass="254096">MSEWRQRGFVQDSDEDEEESQIESQRSEQHARSYRRVERVLGEGHEQERLEYAVTEEQKDSGGIFGSSEAGRRATEAATESRTPTKRNSPTRPTPSPFTPFARPTSQSERSESPDPLQSSPKSKPQPQLALSSPQTQLSIHQRGSQEQIELRAFALPSQILGESTETVQADAHNGGLGEAKASDILGQFGIAALSDDSGDELNLAQDSDTESKLSDYPSDLSETEAQPAVHFAAPHRRTAVQVVIPSSTALQQQLAQEEARRRHFRQRKPIQLHPYVLEGERYRREVQSRGLKPVPRERSPQSRQRQNNQETQEEDFNPLRDYSSSPPDPGIFVSTPVAPDSSKDVQQSSVKRPRSGSRRRRSPSLQLRVPKPSKKRRLNRPLAQALATPARTSESSPVPLDIWSVPPNSPPYSSSPPLNAQVGKLLSKRNTDSLPTPSNSSTFHAETPRLVESDSDHVPRSARRSGSGLRRPTRIVLSDGLSSDSDEASDESEQEEGELQQVSKKIRGVLPASWLRIDQQAQERRQALARQRARLNAIRSPEPVEPQRGVAQRVIRPPGRSPGATRLAIDPGGVMVISDDSDLEQLEDSAYQQTNNGQDSVEDASALAAIFDDRYADSGDDLTSMEHDRLQLPTLGGLGAKRKRQPKVTDTFGNAKRPKTLTGMPKNIRPSKPASGSTSHRKPTGYRQARRAPPPALSILDAELPTQVPQFLRLAMRAARRDIDQARQSPRRKQIRLHTAQDTGDANAVLQQWRRGVLEPKVKTNSGQRRKDRQPLLDTADNQQQVSRASNVDGDAFIHIDADVVPKVPRQRPLEQRTVAPALLVLQRSSTPLSKSNRTRPIAKPAKPVQPIEPSEKVRQRRPLPHRAAQLEGEEISFGSSHRKIAFQKGLQRVEQQAARPADPQQPLVNPQLARFLADDDAVLPPLPTARDIGEVQAERVPDISTVATPPAPKERLVRKPQAKRIDVDAREYRQPSEPTFEPGAAAPVVITDENVSEEQQVDVLLGLRPFGTRYPTTFDIAPLKGDTYFRADTFVGSEELRQVLSVGRHDNRDLDEPAGYCTVSHGSATIRCGPWNNETYSQIYELTTAFLPPPSTSIDHQVNDEAMIEAFSSLSTVLRALTLYFANHLSFMDPIDRADFTRKMYPFLQTIFDRVSTSYFTRSEGPSESEHTRSISRVLTYLLVVSVQVQRIAEHVTSNNPDKAGLMTVIRDISQLIMKSVAKSTQLLYEFHEKNKRYQERENGVQKDDVLVESIVVSMHVLDLLDAPSWSFWDMISQELSSHLIGANQVQTFETVWATIFALLPFAEFDRSGIPDRSRTLSFDRDNWGCICDLLRRVLGSYLGTSQQQSSSINEYIRTNLTRCYILINEWHWKRPDPALNVVFDFYGKHGLRPLRRETATGSAQFLQDFATGSSLALAPSDSSFHVALKCLATGLRNMAKAYPEKKIRSFVFRRIPNHGRTYPKDQSLEEASLAALRNHHDLLSTLYCAAPPSCRPKLERIRDLVSHETSHREACRVSVRAWANLSTFQMSTDESYDSARPLAYWHRDIMHQTLKQYRLAKIEAEDYLASGVLDGTSEVAKTMVRQTMAKNQEQAIATLRDSIAGMKKAVECAKDQTSLAAFLADSDFIQLLELPRLDDHRLVTLVRDTLAVLRQYANAQKARQQQQESQSISEESQDYGDFPDLDDLDEAEVLQPVRAATATQSSRLEFIQGPLWHLMSNAFGGESSRDDNLLMDCVDTWVAIASDQVTTGQRQWSDFMASFGQVSWKQLRHTEHTNKFGPYFMAALITCDRSAYEEHRHEFLTALLLCLADRESMLRFQHRLLHAVVRTDPDHPLLRNLPFYRAEGSDSLDINSETLRSRRLALISTLLSNMREDVYATIVQEPSRVAEVKRSYAAMLKNFMHRLKDNYQQLQQGESVTGAYVAFVQKIVQFLKQYTGDICPVLPFFTDSVAFPLPSTDPTYVVGRLCGYAPKAREPGAAKQLSFFIQTVAQQAAADNQQVYLVGQLTSALCTDEAPLADRAALRSVLLEAIFPAYIELAFSSRPGHLVARPILQCLPAVLGEIIYGLRVCQPESLSTATQSIVSIARAFIRATEHLKGDLSMFQQLSVLDGLAHMFDTAIAIVRLLDYVVGRTTRDGRPPLVTYLEEFGIYTKHMIKGTVPDDVPSYRGDANTASSNAQYADILAFCQRGLQSSLETNWSIDQDSIWFGQGHARKQVPYEVVSGELERTRTLAALQAFQDTIHKLAGTDYRHQVPAFREDLII</sequence>
<feature type="region of interest" description="Disordered" evidence="1">
    <location>
        <begin position="724"/>
        <end position="744"/>
    </location>
</feature>
<protein>
    <recommendedName>
        <fullName evidence="4">Mus7/MMS22 family-domain-containing protein</fullName>
    </recommendedName>
</protein>
<feature type="compositionally biased region" description="Low complexity" evidence="1">
    <location>
        <begin position="302"/>
        <end position="311"/>
    </location>
</feature>
<feature type="compositionally biased region" description="Low complexity" evidence="1">
    <location>
        <begin position="114"/>
        <end position="129"/>
    </location>
</feature>
<dbReference type="OrthoDB" id="2386201at2759"/>
<feature type="compositionally biased region" description="Basic residues" evidence="1">
    <location>
        <begin position="352"/>
        <end position="363"/>
    </location>
</feature>
<feature type="compositionally biased region" description="Acidic residues" evidence="1">
    <location>
        <begin position="12"/>
        <end position="21"/>
    </location>
</feature>
<feature type="region of interest" description="Disordered" evidence="1">
    <location>
        <begin position="638"/>
        <end position="695"/>
    </location>
</feature>
<dbReference type="GO" id="GO:0005634">
    <property type="term" value="C:nucleus"/>
    <property type="evidence" value="ECO:0007669"/>
    <property type="project" value="InterPro"/>
</dbReference>
<feature type="region of interest" description="Disordered" evidence="1">
    <location>
        <begin position="196"/>
        <end position="226"/>
    </location>
</feature>
<evidence type="ECO:0000313" key="2">
    <source>
        <dbReference type="EMBL" id="KAJ4340730.1"/>
    </source>
</evidence>
<dbReference type="PANTHER" id="PTHR28122">
    <property type="entry name" value="E3 UBIQUITIN-PROTEIN LIGASE SUBSTRATE RECEPTOR MMS22"/>
    <property type="match status" value="1"/>
</dbReference>
<name>A0A9W8X491_9PLEO</name>
<reference evidence="2" key="1">
    <citation type="submission" date="2022-10" db="EMBL/GenBank/DDBJ databases">
        <title>Tapping the CABI collections for fungal endophytes: first genome assemblies for Collariella, Neodidymelliopsis, Ascochyta clinopodiicola, Didymella pomorum, Didymosphaeria variabile, Neocosmospora piperis and Neocucurbitaria cava.</title>
        <authorList>
            <person name="Hill R."/>
        </authorList>
    </citation>
    <scope>NUCLEOTIDE SEQUENCE</scope>
    <source>
        <strain evidence="2">IMI 360193</strain>
    </source>
</reference>
<feature type="compositionally biased region" description="Basic and acidic residues" evidence="1">
    <location>
        <begin position="447"/>
        <end position="460"/>
    </location>
</feature>
<dbReference type="InterPro" id="IPR019021">
    <property type="entry name" value="Mms22"/>
</dbReference>
<feature type="compositionally biased region" description="Polar residues" evidence="1">
    <location>
        <begin position="781"/>
        <end position="791"/>
    </location>
</feature>
<dbReference type="GO" id="GO:0000724">
    <property type="term" value="P:double-strand break repair via homologous recombination"/>
    <property type="evidence" value="ECO:0007669"/>
    <property type="project" value="TreeGrafter"/>
</dbReference>
<evidence type="ECO:0008006" key="4">
    <source>
        <dbReference type="Google" id="ProtNLM"/>
    </source>
</evidence>
<feature type="region of interest" description="Disordered" evidence="1">
    <location>
        <begin position="759"/>
        <end position="793"/>
    </location>
</feature>
<feature type="compositionally biased region" description="Acidic residues" evidence="1">
    <location>
        <begin position="485"/>
        <end position="499"/>
    </location>
</feature>
<dbReference type="EMBL" id="JAPEUV010000015">
    <property type="protein sequence ID" value="KAJ4340730.1"/>
    <property type="molecule type" value="Genomic_DNA"/>
</dbReference>
<feature type="region of interest" description="Disordered" evidence="1">
    <location>
        <begin position="1"/>
        <end position="146"/>
    </location>
</feature>
<dbReference type="Pfam" id="PF09462">
    <property type="entry name" value="Mus7"/>
    <property type="match status" value="1"/>
</dbReference>
<dbReference type="Proteomes" id="UP001140562">
    <property type="component" value="Unassembled WGS sequence"/>
</dbReference>
<dbReference type="GO" id="GO:0035361">
    <property type="term" value="C:Cul8-RING ubiquitin ligase complex"/>
    <property type="evidence" value="ECO:0007669"/>
    <property type="project" value="TreeGrafter"/>
</dbReference>
<feature type="compositionally biased region" description="Low complexity" evidence="1">
    <location>
        <begin position="1667"/>
        <end position="1677"/>
    </location>
</feature>
<keyword evidence="3" id="KW-1185">Reference proteome</keyword>
<feature type="region of interest" description="Disordered" evidence="1">
    <location>
        <begin position="430"/>
        <end position="504"/>
    </location>
</feature>
<feature type="compositionally biased region" description="Polar residues" evidence="1">
    <location>
        <begin position="433"/>
        <end position="445"/>
    </location>
</feature>
<feature type="compositionally biased region" description="Low complexity" evidence="1">
    <location>
        <begin position="76"/>
        <end position="91"/>
    </location>
</feature>
<feature type="compositionally biased region" description="Basic residues" evidence="1">
    <location>
        <begin position="680"/>
        <end position="691"/>
    </location>
</feature>
<accession>A0A9W8X491</accession>
<evidence type="ECO:0000256" key="1">
    <source>
        <dbReference type="SAM" id="MobiDB-lite"/>
    </source>
</evidence>
<feature type="region of interest" description="Disordered" evidence="1">
    <location>
        <begin position="284"/>
        <end position="403"/>
    </location>
</feature>
<gene>
    <name evidence="2" type="ORF">N0V87_002392</name>
</gene>
<proteinExistence type="predicted"/>
<dbReference type="PANTHER" id="PTHR28122:SF1">
    <property type="entry name" value="E3 UBIQUITIN-PROTEIN LIGASE SUBSTRATE RECEPTOR MMS22"/>
    <property type="match status" value="1"/>
</dbReference>
<organism evidence="2 3">
    <name type="scientific">Didymella glomerata</name>
    <dbReference type="NCBI Taxonomy" id="749621"/>
    <lineage>
        <taxon>Eukaryota</taxon>
        <taxon>Fungi</taxon>
        <taxon>Dikarya</taxon>
        <taxon>Ascomycota</taxon>
        <taxon>Pezizomycotina</taxon>
        <taxon>Dothideomycetes</taxon>
        <taxon>Pleosporomycetidae</taxon>
        <taxon>Pleosporales</taxon>
        <taxon>Pleosporineae</taxon>
        <taxon>Didymellaceae</taxon>
        <taxon>Didymella</taxon>
    </lineage>
</organism>
<evidence type="ECO:0000313" key="3">
    <source>
        <dbReference type="Proteomes" id="UP001140562"/>
    </source>
</evidence>